<feature type="chain" id="PRO_5025340032" description="Cytochrome c" evidence="1">
    <location>
        <begin position="22"/>
        <end position="134"/>
    </location>
</feature>
<dbReference type="OrthoDB" id="8454547at2"/>
<dbReference type="GO" id="GO:0005506">
    <property type="term" value="F:iron ion binding"/>
    <property type="evidence" value="ECO:0007669"/>
    <property type="project" value="InterPro"/>
</dbReference>
<feature type="signal peptide" evidence="1">
    <location>
        <begin position="1"/>
        <end position="21"/>
    </location>
</feature>
<reference evidence="2 3" key="1">
    <citation type="submission" date="2019-11" db="EMBL/GenBank/DDBJ databases">
        <title>The genome sequence of Methylocystis heyeri.</title>
        <authorList>
            <person name="Oshkin I.Y."/>
            <person name="Miroshnikov K."/>
            <person name="Dedysh S.N."/>
        </authorList>
    </citation>
    <scope>NUCLEOTIDE SEQUENCE [LARGE SCALE GENOMIC DNA]</scope>
    <source>
        <strain evidence="2 3">H2</strain>
    </source>
</reference>
<dbReference type="GO" id="GO:0020037">
    <property type="term" value="F:heme binding"/>
    <property type="evidence" value="ECO:0007669"/>
    <property type="project" value="InterPro"/>
</dbReference>
<dbReference type="KEGG" id="mhey:H2LOC_001055"/>
<dbReference type="InterPro" id="IPR010980">
    <property type="entry name" value="Cyt_c/b562"/>
</dbReference>
<dbReference type="EMBL" id="CP046052">
    <property type="protein sequence ID" value="QGM44398.1"/>
    <property type="molecule type" value="Genomic_DNA"/>
</dbReference>
<proteinExistence type="predicted"/>
<dbReference type="GO" id="GO:0022900">
    <property type="term" value="P:electron transport chain"/>
    <property type="evidence" value="ECO:0007669"/>
    <property type="project" value="InterPro"/>
</dbReference>
<dbReference type="SUPFAM" id="SSF47175">
    <property type="entry name" value="Cytochromes"/>
    <property type="match status" value="1"/>
</dbReference>
<keyword evidence="3" id="KW-1185">Reference proteome</keyword>
<sequence>MSGRAKVLLIGFSLLASVASAAPGFDYKDYDDELMRDLEKTIKYFEPDITAQNADAAREDAAVLADGFRYTEDYFNKKGGAQDAVEISRKGSKLISQINDYIGKSDFDQAAAAARDATAVCKSCHDIYKPRLAR</sequence>
<dbReference type="RefSeq" id="WP_136494703.1">
    <property type="nucleotide sequence ID" value="NZ_CP046052.1"/>
</dbReference>
<dbReference type="Proteomes" id="UP000309061">
    <property type="component" value="Chromosome"/>
</dbReference>
<evidence type="ECO:0008006" key="4">
    <source>
        <dbReference type="Google" id="ProtNLM"/>
    </source>
</evidence>
<dbReference type="AlphaFoldDB" id="A0A6B8KCZ2"/>
<protein>
    <recommendedName>
        <fullName evidence="4">Cytochrome c</fullName>
    </recommendedName>
</protein>
<gene>
    <name evidence="2" type="ORF">H2LOC_001055</name>
</gene>
<organism evidence="2 3">
    <name type="scientific">Methylocystis heyeri</name>
    <dbReference type="NCBI Taxonomy" id="391905"/>
    <lineage>
        <taxon>Bacteria</taxon>
        <taxon>Pseudomonadati</taxon>
        <taxon>Pseudomonadota</taxon>
        <taxon>Alphaproteobacteria</taxon>
        <taxon>Hyphomicrobiales</taxon>
        <taxon>Methylocystaceae</taxon>
        <taxon>Methylocystis</taxon>
    </lineage>
</organism>
<evidence type="ECO:0000256" key="1">
    <source>
        <dbReference type="SAM" id="SignalP"/>
    </source>
</evidence>
<evidence type="ECO:0000313" key="2">
    <source>
        <dbReference type="EMBL" id="QGM44398.1"/>
    </source>
</evidence>
<accession>A0A6B8KCZ2</accession>
<keyword evidence="1" id="KW-0732">Signal</keyword>
<name>A0A6B8KCZ2_9HYPH</name>
<dbReference type="GO" id="GO:0009055">
    <property type="term" value="F:electron transfer activity"/>
    <property type="evidence" value="ECO:0007669"/>
    <property type="project" value="InterPro"/>
</dbReference>
<evidence type="ECO:0000313" key="3">
    <source>
        <dbReference type="Proteomes" id="UP000309061"/>
    </source>
</evidence>